<feature type="region of interest" description="Disordered" evidence="1">
    <location>
        <begin position="472"/>
        <end position="503"/>
    </location>
</feature>
<keyword evidence="4" id="KW-1185">Reference proteome</keyword>
<feature type="compositionally biased region" description="Basic and acidic residues" evidence="1">
    <location>
        <begin position="363"/>
        <end position="384"/>
    </location>
</feature>
<dbReference type="AlphaFoldDB" id="A0A2A3ECV6"/>
<name>A0A2A3ECV6_APICC</name>
<feature type="compositionally biased region" description="Pro residues" evidence="1">
    <location>
        <begin position="228"/>
        <end position="241"/>
    </location>
</feature>
<feature type="compositionally biased region" description="Basic and acidic residues" evidence="1">
    <location>
        <begin position="398"/>
        <end position="429"/>
    </location>
</feature>
<evidence type="ECO:0000313" key="4">
    <source>
        <dbReference type="Proteomes" id="UP000242457"/>
    </source>
</evidence>
<feature type="compositionally biased region" description="Polar residues" evidence="1">
    <location>
        <begin position="262"/>
        <end position="272"/>
    </location>
</feature>
<proteinExistence type="predicted"/>
<feature type="region of interest" description="Disordered" evidence="1">
    <location>
        <begin position="527"/>
        <end position="586"/>
    </location>
</feature>
<keyword evidence="2" id="KW-0472">Membrane</keyword>
<keyword evidence="2" id="KW-0812">Transmembrane</keyword>
<feature type="transmembrane region" description="Helical" evidence="2">
    <location>
        <begin position="662"/>
        <end position="680"/>
    </location>
</feature>
<organism evidence="3 4">
    <name type="scientific">Apis cerana cerana</name>
    <name type="common">Oriental honeybee</name>
    <dbReference type="NCBI Taxonomy" id="94128"/>
    <lineage>
        <taxon>Eukaryota</taxon>
        <taxon>Metazoa</taxon>
        <taxon>Ecdysozoa</taxon>
        <taxon>Arthropoda</taxon>
        <taxon>Hexapoda</taxon>
        <taxon>Insecta</taxon>
        <taxon>Pterygota</taxon>
        <taxon>Neoptera</taxon>
        <taxon>Endopterygota</taxon>
        <taxon>Hymenoptera</taxon>
        <taxon>Apocrita</taxon>
        <taxon>Aculeata</taxon>
        <taxon>Apoidea</taxon>
        <taxon>Anthophila</taxon>
        <taxon>Apidae</taxon>
        <taxon>Apis</taxon>
    </lineage>
</organism>
<evidence type="ECO:0000256" key="2">
    <source>
        <dbReference type="SAM" id="Phobius"/>
    </source>
</evidence>
<dbReference type="EMBL" id="KZ288282">
    <property type="protein sequence ID" value="PBC29613.1"/>
    <property type="molecule type" value="Genomic_DNA"/>
</dbReference>
<gene>
    <name evidence="3" type="ORF">APICC_09468</name>
</gene>
<dbReference type="OrthoDB" id="5979691at2759"/>
<dbReference type="Proteomes" id="UP000242457">
    <property type="component" value="Unassembled WGS sequence"/>
</dbReference>
<feature type="compositionally biased region" description="Low complexity" evidence="1">
    <location>
        <begin position="563"/>
        <end position="582"/>
    </location>
</feature>
<evidence type="ECO:0000256" key="1">
    <source>
        <dbReference type="SAM" id="MobiDB-lite"/>
    </source>
</evidence>
<protein>
    <submittedName>
        <fullName evidence="3">Uncharacterized protein</fullName>
    </submittedName>
</protein>
<feature type="region of interest" description="Disordered" evidence="1">
    <location>
        <begin position="363"/>
        <end position="429"/>
    </location>
</feature>
<keyword evidence="2" id="KW-1133">Transmembrane helix</keyword>
<accession>A0A2A3ECV6</accession>
<evidence type="ECO:0000313" key="3">
    <source>
        <dbReference type="EMBL" id="PBC29613.1"/>
    </source>
</evidence>
<feature type="region of interest" description="Disordered" evidence="1">
    <location>
        <begin position="221"/>
        <end position="273"/>
    </location>
</feature>
<dbReference type="STRING" id="94128.A0A2A3ECV6"/>
<reference evidence="3 4" key="1">
    <citation type="submission" date="2014-07" db="EMBL/GenBank/DDBJ databases">
        <title>Genomic and transcriptomic analysis on Apis cerana provide comprehensive insights into honey bee biology.</title>
        <authorList>
            <person name="Diao Q."/>
            <person name="Sun L."/>
            <person name="Zheng H."/>
            <person name="Zheng H."/>
            <person name="Xu S."/>
            <person name="Wang S."/>
            <person name="Zeng Z."/>
            <person name="Hu F."/>
            <person name="Su S."/>
            <person name="Wu J."/>
        </authorList>
    </citation>
    <scope>NUCLEOTIDE SEQUENCE [LARGE SCALE GENOMIC DNA]</scope>
    <source>
        <tissue evidence="3">Pupae without intestine</tissue>
    </source>
</reference>
<sequence>MQSFCGREREKAEPFKGVTGVVDRRMMYVRAKYPLQVCRRRNFRGSGKGFGPITFKLKFKGFSKVHRAHYYVYHNPYFISQVVSEPVSSLQILKSPKSIIKRNMLFCQLPLIQQPEINRRFWGSDSMQIAYQWTMNVTASFIQTTLHDVTLYSQDRIHPDEEKIRGVTTNFAIDFSKKVLLVTCVTVSRDLYSCPTLVKLTLGPMIMMVMRQSRIHSVGLPTRTSLLPEPPPAGSSTPPPIPRRHSATPAVSKTSRARKASDPSSLPSTSIVSAPLHSWPNNEKLIDLGPLQAHDLRPDYASLSLAAGEEAREAGEGNEFVADFDKANFLSGEDCGKRIPGEKSSFEELQKASRDLEKRLHERIVASGESKLKDQTTGREERRRQANAQNNRMQSSKSGKESFKEVGDRKPREKITGSRREAPQDEETKFAALVRSHREAEKRCKFEELQAASRKLERRLYEEDEHLRANKERPGRFEEVQRGSQDLERRLHSEQKSVEAVPRGKYEAEMDRVRNILQHNLRKERNCEKLEKLPKATQTNLPPPLSAISQSSVPKPMSVRQDSNVSSDSFSQTSSPSYTSKTMEAPLLPHKYSKVPDRALVSEPENSSGRTITKSTSTPASLQAIVRVHGGNNSSLHHKIISDMASSHYVTNGGLRFRFVQVFFNAVALLVIAGGLTIYFKSYPETLIRVENKTVYTKMVAVTERAPPAVEEKNPAPGVCLPIIVAFCKYHKRMSNFHLDTKRRCGFFLDVFGLTLPEYLECDLFPENSNSDECVGHQEVLDAARRAEKPVYPGLYTFAI</sequence>